<dbReference type="EMBL" id="AGSI01000001">
    <property type="protein sequence ID" value="EIE27085.1"/>
    <property type="molecule type" value="Genomic_DNA"/>
</dbReference>
<protein>
    <submittedName>
        <fullName evidence="3">Uncharacterized protein</fullName>
    </submittedName>
</protein>
<feature type="coiled-coil region" evidence="1">
    <location>
        <begin position="88"/>
        <end position="122"/>
    </location>
</feature>
<comment type="caution">
    <text evidence="3">The sequence shown here is derived from an EMBL/GenBank/DDBJ whole genome shotgun (WGS) entry which is preliminary data.</text>
</comment>
<evidence type="ECO:0000313" key="4">
    <source>
        <dbReference type="Proteomes" id="UP000007264"/>
    </source>
</evidence>
<evidence type="ECO:0000313" key="3">
    <source>
        <dbReference type="EMBL" id="EIE27085.1"/>
    </source>
</evidence>
<accession>I0Z8W6</accession>
<evidence type="ECO:0000256" key="2">
    <source>
        <dbReference type="SAM" id="MobiDB-lite"/>
    </source>
</evidence>
<dbReference type="RefSeq" id="XP_005651629.1">
    <property type="nucleotide sequence ID" value="XM_005651572.1"/>
</dbReference>
<dbReference type="GeneID" id="17045100"/>
<feature type="region of interest" description="Disordered" evidence="2">
    <location>
        <begin position="165"/>
        <end position="220"/>
    </location>
</feature>
<dbReference type="KEGG" id="csl:COCSUDRAFT_55107"/>
<dbReference type="OrthoDB" id="10537252at2759"/>
<dbReference type="Proteomes" id="UP000007264">
    <property type="component" value="Unassembled WGS sequence"/>
</dbReference>
<feature type="region of interest" description="Disordered" evidence="2">
    <location>
        <begin position="266"/>
        <end position="289"/>
    </location>
</feature>
<evidence type="ECO:0000256" key="1">
    <source>
        <dbReference type="SAM" id="Coils"/>
    </source>
</evidence>
<dbReference type="AlphaFoldDB" id="I0Z8W6"/>
<keyword evidence="1" id="KW-0175">Coiled coil</keyword>
<name>I0Z8W6_COCSC</name>
<sequence>MSMDTRRNAVWRQRRHVLQEIIPDSFWTALSRFDNGTWTAYTPGFAYEAACREGTQRAAFAEAERRIARTVRSMYEVGHRLPVACYSLEAAQQEEQRNREAYEALEDRLRAADAASASAQAAAGPKVVERQWLRVHVDLSLADSLTDDENPLVRRAVEPFVVTYDNGEEEEEDDLDSEEERGAEMAVDDDTPWVEPPLVGSDGDPFSAGEPGTSTRGAEIDSLRPFRAMLESRAQLVAAGVRDARAGGNGPDGVLHEADRILARAAEGLSGSARSLPNRPIPRRYEPYGIEPLMAGTPRVRYSPRLRPAEPAASWKQGEASFR</sequence>
<reference evidence="3 4" key="1">
    <citation type="journal article" date="2012" name="Genome Biol.">
        <title>The genome of the polar eukaryotic microalga coccomyxa subellipsoidea reveals traits of cold adaptation.</title>
        <authorList>
            <person name="Blanc G."/>
            <person name="Agarkova I."/>
            <person name="Grimwood J."/>
            <person name="Kuo A."/>
            <person name="Brueggeman A."/>
            <person name="Dunigan D."/>
            <person name="Gurnon J."/>
            <person name="Ladunga I."/>
            <person name="Lindquist E."/>
            <person name="Lucas S."/>
            <person name="Pangilinan J."/>
            <person name="Proschold T."/>
            <person name="Salamov A."/>
            <person name="Schmutz J."/>
            <person name="Weeks D."/>
            <person name="Yamada T."/>
            <person name="Claverie J.M."/>
            <person name="Grigoriev I."/>
            <person name="Van Etten J."/>
            <person name="Lomsadze A."/>
            <person name="Borodovsky M."/>
        </authorList>
    </citation>
    <scope>NUCLEOTIDE SEQUENCE [LARGE SCALE GENOMIC DNA]</scope>
    <source>
        <strain evidence="3 4">C-169</strain>
    </source>
</reference>
<feature type="region of interest" description="Disordered" evidence="2">
    <location>
        <begin position="302"/>
        <end position="323"/>
    </location>
</feature>
<proteinExistence type="predicted"/>
<keyword evidence="4" id="KW-1185">Reference proteome</keyword>
<gene>
    <name evidence="3" type="ORF">COCSUDRAFT_55107</name>
</gene>
<feature type="compositionally biased region" description="Acidic residues" evidence="2">
    <location>
        <begin position="166"/>
        <end position="192"/>
    </location>
</feature>
<organism evidence="3 4">
    <name type="scientific">Coccomyxa subellipsoidea (strain C-169)</name>
    <name type="common">Green microalga</name>
    <dbReference type="NCBI Taxonomy" id="574566"/>
    <lineage>
        <taxon>Eukaryota</taxon>
        <taxon>Viridiplantae</taxon>
        <taxon>Chlorophyta</taxon>
        <taxon>core chlorophytes</taxon>
        <taxon>Trebouxiophyceae</taxon>
        <taxon>Trebouxiophyceae incertae sedis</taxon>
        <taxon>Coccomyxaceae</taxon>
        <taxon>Coccomyxa</taxon>
        <taxon>Coccomyxa subellipsoidea</taxon>
    </lineage>
</organism>